<sequence length="73" mass="8517">MAARYTPKFRFVLTDKQTGRFPKIDTGLFNEKKLTDSLGETYVFDDRDNPDLKVGYYNAAFKGVAEFDPFYFK</sequence>
<keyword evidence="2" id="KW-1185">Reference proteome</keyword>
<dbReference type="EMBL" id="RQJO01000007">
    <property type="protein sequence ID" value="RRB06851.1"/>
    <property type="molecule type" value="Genomic_DNA"/>
</dbReference>
<dbReference type="RefSeq" id="WP_124870678.1">
    <property type="nucleotide sequence ID" value="NZ_RQJO01000007.1"/>
</dbReference>
<proteinExistence type="predicted"/>
<gene>
    <name evidence="1" type="ORF">EHT25_03420</name>
</gene>
<comment type="caution">
    <text evidence="1">The sequence shown here is derived from an EMBL/GenBank/DDBJ whole genome shotgun (WGS) entry which is preliminary data.</text>
</comment>
<dbReference type="Proteomes" id="UP000271925">
    <property type="component" value="Unassembled WGS sequence"/>
</dbReference>
<name>A0A3P1C0C1_9BACT</name>
<organism evidence="1 2">
    <name type="scientific">Larkinella rosea</name>
    <dbReference type="NCBI Taxonomy" id="2025312"/>
    <lineage>
        <taxon>Bacteria</taxon>
        <taxon>Pseudomonadati</taxon>
        <taxon>Bacteroidota</taxon>
        <taxon>Cytophagia</taxon>
        <taxon>Cytophagales</taxon>
        <taxon>Spirosomataceae</taxon>
        <taxon>Larkinella</taxon>
    </lineage>
</organism>
<reference evidence="1 2" key="1">
    <citation type="submission" date="2018-11" db="EMBL/GenBank/DDBJ databases">
        <authorList>
            <person name="Zhou Z."/>
            <person name="Wang G."/>
        </authorList>
    </citation>
    <scope>NUCLEOTIDE SEQUENCE [LARGE SCALE GENOMIC DNA]</scope>
    <source>
        <strain evidence="1 2">KCTC52004</strain>
    </source>
</reference>
<evidence type="ECO:0000313" key="1">
    <source>
        <dbReference type="EMBL" id="RRB06851.1"/>
    </source>
</evidence>
<dbReference type="AlphaFoldDB" id="A0A3P1C0C1"/>
<evidence type="ECO:0000313" key="2">
    <source>
        <dbReference type="Proteomes" id="UP000271925"/>
    </source>
</evidence>
<protein>
    <submittedName>
        <fullName evidence="1">Uncharacterized protein</fullName>
    </submittedName>
</protein>
<dbReference type="OrthoDB" id="9852591at2"/>
<accession>A0A3P1C0C1</accession>